<name>A0A512RKK1_9BACT</name>
<keyword evidence="5 9" id="KW-0418">Kinase</keyword>
<evidence type="ECO:0000256" key="6">
    <source>
        <dbReference type="ARBA" id="ARBA00022798"/>
    </source>
</evidence>
<dbReference type="Pfam" id="PF02782">
    <property type="entry name" value="FGGY_C"/>
    <property type="match status" value="1"/>
</dbReference>
<dbReference type="InterPro" id="IPR018484">
    <property type="entry name" value="FGGY_N"/>
</dbReference>
<reference evidence="13 14" key="1">
    <citation type="submission" date="2019-07" db="EMBL/GenBank/DDBJ databases">
        <title>Whole genome shotgun sequence of Chitinophaga cymbidii NBRC 109752.</title>
        <authorList>
            <person name="Hosoyama A."/>
            <person name="Uohara A."/>
            <person name="Ohji S."/>
            <person name="Ichikawa N."/>
        </authorList>
    </citation>
    <scope>NUCLEOTIDE SEQUENCE [LARGE SCALE GENOMIC DNA]</scope>
    <source>
        <strain evidence="13 14">NBRC 109752</strain>
    </source>
</reference>
<evidence type="ECO:0000313" key="13">
    <source>
        <dbReference type="EMBL" id="GEP96215.1"/>
    </source>
</evidence>
<evidence type="ECO:0000256" key="7">
    <source>
        <dbReference type="ARBA" id="ARBA00022840"/>
    </source>
</evidence>
<keyword evidence="3 9" id="KW-0808">Transferase</keyword>
<feature type="binding site" evidence="9">
    <location>
        <position position="19"/>
    </location>
    <ligand>
        <name>ATP</name>
        <dbReference type="ChEBI" id="CHEBI:30616"/>
    </ligand>
</feature>
<gene>
    <name evidence="13" type="primary">glpK2</name>
    <name evidence="9" type="synonym">glpK</name>
    <name evidence="13" type="ORF">CCY01nite_24750</name>
</gene>
<dbReference type="NCBIfam" id="NF000756">
    <property type="entry name" value="PRK00047.1"/>
    <property type="match status" value="1"/>
</dbReference>
<comment type="activity regulation">
    <text evidence="9">Inhibited by fructose 1,6-bisphosphate (FBP).</text>
</comment>
<dbReference type="PROSITE" id="PS00445">
    <property type="entry name" value="FGGY_KINASES_2"/>
    <property type="match status" value="1"/>
</dbReference>
<evidence type="ECO:0000256" key="8">
    <source>
        <dbReference type="ARBA" id="ARBA00052101"/>
    </source>
</evidence>
<accession>A0A512RKK1</accession>
<feature type="binding site" evidence="9">
    <location>
        <position position="90"/>
    </location>
    <ligand>
        <name>sn-glycerol 3-phosphate</name>
        <dbReference type="ChEBI" id="CHEBI:57597"/>
    </ligand>
</feature>
<comment type="caution">
    <text evidence="9">Lacks conserved residue(s) required for the propagation of feature annotation.</text>
</comment>
<dbReference type="RefSeq" id="WP_222614377.1">
    <property type="nucleotide sequence ID" value="NZ_BKAU01000002.1"/>
</dbReference>
<feature type="binding site" evidence="9">
    <location>
        <position position="141"/>
    </location>
    <ligand>
        <name>sn-glycerol 3-phosphate</name>
        <dbReference type="ChEBI" id="CHEBI:57597"/>
    </ligand>
</feature>
<dbReference type="SUPFAM" id="SSF53067">
    <property type="entry name" value="Actin-like ATPase domain"/>
    <property type="match status" value="2"/>
</dbReference>
<evidence type="ECO:0000256" key="10">
    <source>
        <dbReference type="RuleBase" id="RU003733"/>
    </source>
</evidence>
<dbReference type="PIRSF" id="PIRSF000538">
    <property type="entry name" value="GlpK"/>
    <property type="match status" value="1"/>
</dbReference>
<dbReference type="Gene3D" id="3.30.420.40">
    <property type="match status" value="2"/>
</dbReference>
<comment type="similarity">
    <text evidence="2 9 10">Belongs to the FGGY kinase family.</text>
</comment>
<dbReference type="CDD" id="cd07786">
    <property type="entry name" value="FGGY_EcGK_like"/>
    <property type="match status" value="1"/>
</dbReference>
<comment type="catalytic activity">
    <reaction evidence="8 9">
        <text>glycerol + ATP = sn-glycerol 3-phosphate + ADP + H(+)</text>
        <dbReference type="Rhea" id="RHEA:21644"/>
        <dbReference type="ChEBI" id="CHEBI:15378"/>
        <dbReference type="ChEBI" id="CHEBI:17754"/>
        <dbReference type="ChEBI" id="CHEBI:30616"/>
        <dbReference type="ChEBI" id="CHEBI:57597"/>
        <dbReference type="ChEBI" id="CHEBI:456216"/>
        <dbReference type="EC" id="2.7.1.30"/>
    </reaction>
</comment>
<feature type="binding site" evidence="9">
    <location>
        <position position="19"/>
    </location>
    <ligand>
        <name>ADP</name>
        <dbReference type="ChEBI" id="CHEBI:456216"/>
    </ligand>
</feature>
<dbReference type="FunFam" id="3.30.420.40:FF:000007">
    <property type="entry name" value="Glycerol kinase"/>
    <property type="match status" value="1"/>
</dbReference>
<dbReference type="PANTHER" id="PTHR10196">
    <property type="entry name" value="SUGAR KINASE"/>
    <property type="match status" value="1"/>
</dbReference>
<protein>
    <recommendedName>
        <fullName evidence="9">Glycerol kinase</fullName>
        <ecNumber evidence="9">2.7.1.30</ecNumber>
    </recommendedName>
    <alternativeName>
        <fullName evidence="9">ATP:glycerol 3-phosphotransferase</fullName>
    </alternativeName>
    <alternativeName>
        <fullName evidence="9">Glycerokinase</fullName>
        <shortName evidence="9">GK</shortName>
    </alternativeName>
</protein>
<feature type="domain" description="Carbohydrate kinase FGGY N-terminal" evidence="11">
    <location>
        <begin position="11"/>
        <end position="257"/>
    </location>
</feature>
<dbReference type="NCBIfam" id="TIGR01311">
    <property type="entry name" value="glycerol_kin"/>
    <property type="match status" value="1"/>
</dbReference>
<evidence type="ECO:0000259" key="11">
    <source>
        <dbReference type="Pfam" id="PF00370"/>
    </source>
</evidence>
<dbReference type="GO" id="GO:0004370">
    <property type="term" value="F:glycerol kinase activity"/>
    <property type="evidence" value="ECO:0007669"/>
    <property type="project" value="UniProtKB-UniRule"/>
</dbReference>
<evidence type="ECO:0000256" key="2">
    <source>
        <dbReference type="ARBA" id="ARBA00009156"/>
    </source>
</evidence>
<evidence type="ECO:0000256" key="5">
    <source>
        <dbReference type="ARBA" id="ARBA00022777"/>
    </source>
</evidence>
<feature type="binding site" evidence="9">
    <location>
        <position position="251"/>
    </location>
    <ligand>
        <name>glycerol</name>
        <dbReference type="ChEBI" id="CHEBI:17754"/>
    </ligand>
</feature>
<evidence type="ECO:0000259" key="12">
    <source>
        <dbReference type="Pfam" id="PF02782"/>
    </source>
</evidence>
<organism evidence="13 14">
    <name type="scientific">Chitinophaga cymbidii</name>
    <dbReference type="NCBI Taxonomy" id="1096750"/>
    <lineage>
        <taxon>Bacteria</taxon>
        <taxon>Pseudomonadati</taxon>
        <taxon>Bacteroidota</taxon>
        <taxon>Chitinophagia</taxon>
        <taxon>Chitinophagales</taxon>
        <taxon>Chitinophagaceae</taxon>
        <taxon>Chitinophaga</taxon>
    </lineage>
</organism>
<feature type="binding site" evidence="9">
    <location>
        <position position="89"/>
    </location>
    <ligand>
        <name>glycerol</name>
        <dbReference type="ChEBI" id="CHEBI:17754"/>
    </ligand>
</feature>
<comment type="caution">
    <text evidence="13">The sequence shown here is derived from an EMBL/GenBank/DDBJ whole genome shotgun (WGS) entry which is preliminary data.</text>
</comment>
<dbReference type="GO" id="GO:0019563">
    <property type="term" value="P:glycerol catabolic process"/>
    <property type="evidence" value="ECO:0007669"/>
    <property type="project" value="UniProtKB-UniRule"/>
</dbReference>
<feature type="binding site" evidence="9">
    <location>
        <position position="250"/>
    </location>
    <ligand>
        <name>sn-glycerol 3-phosphate</name>
        <dbReference type="ChEBI" id="CHEBI:57597"/>
    </ligand>
</feature>
<dbReference type="EMBL" id="BKAU01000002">
    <property type="protein sequence ID" value="GEP96215.1"/>
    <property type="molecule type" value="Genomic_DNA"/>
</dbReference>
<dbReference type="GO" id="GO:0005829">
    <property type="term" value="C:cytosol"/>
    <property type="evidence" value="ECO:0007669"/>
    <property type="project" value="TreeGrafter"/>
</dbReference>
<dbReference type="PANTHER" id="PTHR10196:SF69">
    <property type="entry name" value="GLYCEROL KINASE"/>
    <property type="match status" value="1"/>
</dbReference>
<feature type="binding site" evidence="9">
    <location>
        <position position="19"/>
    </location>
    <ligand>
        <name>sn-glycerol 3-phosphate</name>
        <dbReference type="ChEBI" id="CHEBI:57597"/>
    </ligand>
</feature>
<keyword evidence="6 9" id="KW-0319">Glycerol metabolism</keyword>
<evidence type="ECO:0000313" key="14">
    <source>
        <dbReference type="Proteomes" id="UP000321436"/>
    </source>
</evidence>
<feature type="binding site" evidence="9">
    <location>
        <position position="90"/>
    </location>
    <ligand>
        <name>glycerol</name>
        <dbReference type="ChEBI" id="CHEBI:17754"/>
    </ligand>
</feature>
<dbReference type="EC" id="2.7.1.30" evidence="9"/>
<dbReference type="AlphaFoldDB" id="A0A512RKK1"/>
<dbReference type="GO" id="GO:0005524">
    <property type="term" value="F:ATP binding"/>
    <property type="evidence" value="ECO:0007669"/>
    <property type="project" value="UniProtKB-UniRule"/>
</dbReference>
<evidence type="ECO:0000256" key="9">
    <source>
        <dbReference type="HAMAP-Rule" id="MF_00186"/>
    </source>
</evidence>
<keyword evidence="14" id="KW-1185">Reference proteome</keyword>
<dbReference type="InterPro" id="IPR018483">
    <property type="entry name" value="Carb_kinase_FGGY_CS"/>
</dbReference>
<feature type="binding site" evidence="9">
    <location>
        <position position="141"/>
    </location>
    <ligand>
        <name>glycerol</name>
        <dbReference type="ChEBI" id="CHEBI:17754"/>
    </ligand>
</feature>
<dbReference type="GO" id="GO:0006072">
    <property type="term" value="P:glycerol-3-phosphate metabolic process"/>
    <property type="evidence" value="ECO:0007669"/>
    <property type="project" value="InterPro"/>
</dbReference>
<dbReference type="Proteomes" id="UP000321436">
    <property type="component" value="Unassembled WGS sequence"/>
</dbReference>
<dbReference type="HAMAP" id="MF_00186">
    <property type="entry name" value="Glycerol_kin"/>
    <property type="match status" value="1"/>
</dbReference>
<dbReference type="UniPathway" id="UPA00618">
    <property type="reaction ID" value="UER00672"/>
</dbReference>
<dbReference type="InterPro" id="IPR005999">
    <property type="entry name" value="Glycerol_kin"/>
</dbReference>
<keyword evidence="7 9" id="KW-0067">ATP-binding</keyword>
<evidence type="ECO:0000256" key="3">
    <source>
        <dbReference type="ARBA" id="ARBA00022679"/>
    </source>
</evidence>
<dbReference type="InterPro" id="IPR000577">
    <property type="entry name" value="Carb_kinase_FGGY"/>
</dbReference>
<dbReference type="PROSITE" id="PS00933">
    <property type="entry name" value="FGGY_KINASES_1"/>
    <property type="match status" value="1"/>
</dbReference>
<feature type="binding site" evidence="9">
    <location>
        <position position="250"/>
    </location>
    <ligand>
        <name>glycerol</name>
        <dbReference type="ChEBI" id="CHEBI:17754"/>
    </ligand>
</feature>
<feature type="binding site" evidence="9">
    <location>
        <position position="20"/>
    </location>
    <ligand>
        <name>ATP</name>
        <dbReference type="ChEBI" id="CHEBI:30616"/>
    </ligand>
</feature>
<dbReference type="InterPro" id="IPR018485">
    <property type="entry name" value="FGGY_C"/>
</dbReference>
<evidence type="ECO:0000256" key="4">
    <source>
        <dbReference type="ARBA" id="ARBA00022741"/>
    </source>
</evidence>
<comment type="function">
    <text evidence="9">Key enzyme in the regulation of glycerol uptake and metabolism. Catalyzes the phosphorylation of glycerol to yield sn-glycerol 3-phosphate.</text>
</comment>
<feature type="domain" description="Carbohydrate kinase FGGY C-terminal" evidence="12">
    <location>
        <begin position="267"/>
        <end position="455"/>
    </location>
</feature>
<keyword evidence="4 9" id="KW-0547">Nucleotide-binding</keyword>
<proteinExistence type="inferred from homology"/>
<dbReference type="FunFam" id="3.30.420.40:FF:000008">
    <property type="entry name" value="Glycerol kinase"/>
    <property type="match status" value="1"/>
</dbReference>
<comment type="pathway">
    <text evidence="1 9">Polyol metabolism; glycerol degradation via glycerol kinase pathway; sn-glycerol 3-phosphate from glycerol: step 1/1.</text>
</comment>
<sequence length="502" mass="55173">MSEKMNGQKKYILSLDLGSSAAGAVLFSRQGQVVKQVQKEYEKYYPQPGWIEVDPNEIWFTMLSATEELIGSAGIRAEEIAGIGIASQRETTVIWDRQSGEPVYNAIQWQDRRTSKLCDEFRYQGFTGMIRQKTGLILDAYFSASKISWILDHVKDGRIRAEQGRLAFGTIDAWLVWKLTAGKTHVTDVTNASRTMLFNIHSLQWDEELLRLFNIPHQLLPGICSNSEIIAHTAPSILEAAIPIAAMAGDQQAALFGQMCLEPGMVKNTYGSGCFALMNIGSKPIISDQQLLTTIAWRIGDEVTYALEGSVFGGSSVFRWIRDGLGLIESTAEIEALAQTEPDNGGVLFVPALSGLGTPYWDPYARGMIIGITRGTTSGHIARAALEGVALGIADALEAMEKDSGRAITELRVAGTSATYEFFMQMQTNILGYPVMRPSVMPASATGVAYLAGLATGFWTLEEVKAQYTIARVFEPDQAKAGQTALREKWRKAIARVKNWDF</sequence>
<dbReference type="Pfam" id="PF00370">
    <property type="entry name" value="FGGY_N"/>
    <property type="match status" value="1"/>
</dbReference>
<dbReference type="InterPro" id="IPR043129">
    <property type="entry name" value="ATPase_NBD"/>
</dbReference>
<feature type="binding site" evidence="9">
    <location>
        <position position="89"/>
    </location>
    <ligand>
        <name>sn-glycerol 3-phosphate</name>
        <dbReference type="ChEBI" id="CHEBI:57597"/>
    </ligand>
</feature>
<evidence type="ECO:0000256" key="1">
    <source>
        <dbReference type="ARBA" id="ARBA00005190"/>
    </source>
</evidence>